<accession>A0A9N9BDA3</accession>
<dbReference type="Proteomes" id="UP000789405">
    <property type="component" value="Unassembled WGS sequence"/>
</dbReference>
<dbReference type="EMBL" id="CAJVPY010002476">
    <property type="protein sequence ID" value="CAG8561747.1"/>
    <property type="molecule type" value="Genomic_DNA"/>
</dbReference>
<keyword evidence="2" id="KW-1185">Reference proteome</keyword>
<dbReference type="OrthoDB" id="2407197at2759"/>
<dbReference type="AlphaFoldDB" id="A0A9N9BDA3"/>
<evidence type="ECO:0000313" key="2">
    <source>
        <dbReference type="Proteomes" id="UP000789405"/>
    </source>
</evidence>
<evidence type="ECO:0000313" key="1">
    <source>
        <dbReference type="EMBL" id="CAG8561747.1"/>
    </source>
</evidence>
<proteinExistence type="predicted"/>
<reference evidence="1" key="1">
    <citation type="submission" date="2021-06" db="EMBL/GenBank/DDBJ databases">
        <authorList>
            <person name="Kallberg Y."/>
            <person name="Tangrot J."/>
            <person name="Rosling A."/>
        </authorList>
    </citation>
    <scope>NUCLEOTIDE SEQUENCE</scope>
    <source>
        <strain evidence="1">MA453B</strain>
    </source>
</reference>
<name>A0A9N9BDA3_9GLOM</name>
<organism evidence="1 2">
    <name type="scientific">Dentiscutata erythropus</name>
    <dbReference type="NCBI Taxonomy" id="1348616"/>
    <lineage>
        <taxon>Eukaryota</taxon>
        <taxon>Fungi</taxon>
        <taxon>Fungi incertae sedis</taxon>
        <taxon>Mucoromycota</taxon>
        <taxon>Glomeromycotina</taxon>
        <taxon>Glomeromycetes</taxon>
        <taxon>Diversisporales</taxon>
        <taxon>Gigasporaceae</taxon>
        <taxon>Dentiscutata</taxon>
    </lineage>
</organism>
<protein>
    <submittedName>
        <fullName evidence="1">3706_t:CDS:1</fullName>
    </submittedName>
</protein>
<gene>
    <name evidence="1" type="ORF">DERYTH_LOCUS5772</name>
</gene>
<feature type="non-terminal residue" evidence="1">
    <location>
        <position position="73"/>
    </location>
</feature>
<comment type="caution">
    <text evidence="1">The sequence shown here is derived from an EMBL/GenBank/DDBJ whole genome shotgun (WGS) entry which is preliminary data.</text>
</comment>
<sequence>IRKCDDNDNHKEMSLLDFKKYKKTYSEMDNVKSLVHSFILDPYDDTYIKENVFTKTELQEIQNSKQANAINAF</sequence>